<dbReference type="InterPro" id="IPR009057">
    <property type="entry name" value="Homeodomain-like_sf"/>
</dbReference>
<protein>
    <submittedName>
        <fullName evidence="9">Transcription factor</fullName>
    </submittedName>
</protein>
<evidence type="ECO:0000313" key="10">
    <source>
        <dbReference type="Proteomes" id="UP000030645"/>
    </source>
</evidence>
<evidence type="ECO:0000259" key="8">
    <source>
        <dbReference type="PROSITE" id="PS51294"/>
    </source>
</evidence>
<evidence type="ECO:0000256" key="1">
    <source>
        <dbReference type="ARBA" id="ARBA00004123"/>
    </source>
</evidence>
<dbReference type="OrthoDB" id="2143914at2759"/>
<proteinExistence type="predicted"/>
<evidence type="ECO:0000259" key="7">
    <source>
        <dbReference type="PROSITE" id="PS50090"/>
    </source>
</evidence>
<sequence length="392" mass="43287">MGHHSCCNKQKVKRGLWSPEEDEKLINYISTYGHGCWSSVPKLAGLQRCGKSCRLRWINYLRPDLKRGSFSPQEAALIIELHSILGNRWAQIAKHLPGRTDNEVKNFWNSSIKKKILSHHDHHHSFVDHHIHFPTTTVNPNEANFFTFTANPSLILAAASQQDNHHHQELYLPCSMIDNNMINPTAVPDQGLFYHNDHLKLDQTNFNSNIIDQAVRLPSFNISSTVVNNPSISTYDSTWLLGQQSTTATATSTTPQFDYTANINQRADHHDQSTLMVAPNIYDNSLGGGDKLIDPSSILSAYESALMAPTSMIPKLCDIGNNVDGNFCLVPPCSSSPQLAELVPLNVDSMIIKPSSLVPLTPLSSPLSSSSPSSCLSSLSPISNGQFVNLKP</sequence>
<feature type="domain" description="Myb-like" evidence="7">
    <location>
        <begin position="62"/>
        <end position="112"/>
    </location>
</feature>
<comment type="subcellular location">
    <subcellularLocation>
        <location evidence="1">Nucleus</location>
    </subcellularLocation>
</comment>
<evidence type="ECO:0000256" key="5">
    <source>
        <dbReference type="ARBA" id="ARBA00023163"/>
    </source>
</evidence>
<dbReference type="EMBL" id="KE343446">
    <property type="protein sequence ID" value="EXB29713.1"/>
    <property type="molecule type" value="Genomic_DNA"/>
</dbReference>
<dbReference type="InterPro" id="IPR001005">
    <property type="entry name" value="SANT/Myb"/>
</dbReference>
<dbReference type="FunFam" id="1.10.10.60:FF:000140">
    <property type="entry name" value="Myb transcription factor"/>
    <property type="match status" value="1"/>
</dbReference>
<dbReference type="GO" id="GO:0005634">
    <property type="term" value="C:nucleus"/>
    <property type="evidence" value="ECO:0007669"/>
    <property type="project" value="UniProtKB-SubCell"/>
</dbReference>
<dbReference type="FunFam" id="1.10.10.60:FF:000185">
    <property type="entry name" value="MYB transcription factor"/>
    <property type="match status" value="1"/>
</dbReference>
<dbReference type="eggNOG" id="KOG0048">
    <property type="taxonomic scope" value="Eukaryota"/>
</dbReference>
<organism evidence="9 10">
    <name type="scientific">Morus notabilis</name>
    <dbReference type="NCBI Taxonomy" id="981085"/>
    <lineage>
        <taxon>Eukaryota</taxon>
        <taxon>Viridiplantae</taxon>
        <taxon>Streptophyta</taxon>
        <taxon>Embryophyta</taxon>
        <taxon>Tracheophyta</taxon>
        <taxon>Spermatophyta</taxon>
        <taxon>Magnoliopsida</taxon>
        <taxon>eudicotyledons</taxon>
        <taxon>Gunneridae</taxon>
        <taxon>Pentapetalae</taxon>
        <taxon>rosids</taxon>
        <taxon>fabids</taxon>
        <taxon>Rosales</taxon>
        <taxon>Moraceae</taxon>
        <taxon>Moreae</taxon>
        <taxon>Morus</taxon>
    </lineage>
</organism>
<feature type="domain" description="Myb-like" evidence="7">
    <location>
        <begin position="9"/>
        <end position="61"/>
    </location>
</feature>
<dbReference type="PROSITE" id="PS51294">
    <property type="entry name" value="HTH_MYB"/>
    <property type="match status" value="2"/>
</dbReference>
<evidence type="ECO:0000256" key="2">
    <source>
        <dbReference type="ARBA" id="ARBA00022737"/>
    </source>
</evidence>
<keyword evidence="6" id="KW-0539">Nucleus</keyword>
<evidence type="ECO:0000256" key="3">
    <source>
        <dbReference type="ARBA" id="ARBA00023015"/>
    </source>
</evidence>
<dbReference type="CDD" id="cd00167">
    <property type="entry name" value="SANT"/>
    <property type="match status" value="2"/>
</dbReference>
<accession>W9QL64</accession>
<dbReference type="AlphaFoldDB" id="W9QL64"/>
<dbReference type="GO" id="GO:0003677">
    <property type="term" value="F:DNA binding"/>
    <property type="evidence" value="ECO:0007669"/>
    <property type="project" value="UniProtKB-KW"/>
</dbReference>
<feature type="domain" description="HTH myb-type" evidence="8">
    <location>
        <begin position="9"/>
        <end position="61"/>
    </location>
</feature>
<dbReference type="InterPro" id="IPR051953">
    <property type="entry name" value="Plant_SW-associated_TFs"/>
</dbReference>
<dbReference type="SMART" id="SM00717">
    <property type="entry name" value="SANT"/>
    <property type="match status" value="2"/>
</dbReference>
<dbReference type="KEGG" id="mnt:21396659"/>
<evidence type="ECO:0000256" key="6">
    <source>
        <dbReference type="ARBA" id="ARBA00023242"/>
    </source>
</evidence>
<dbReference type="PANTHER" id="PTHR47997">
    <property type="entry name" value="MYB DOMAIN PROTEIN 55"/>
    <property type="match status" value="1"/>
</dbReference>
<evidence type="ECO:0000313" key="9">
    <source>
        <dbReference type="EMBL" id="EXB29713.1"/>
    </source>
</evidence>
<evidence type="ECO:0000256" key="4">
    <source>
        <dbReference type="ARBA" id="ARBA00023125"/>
    </source>
</evidence>
<dbReference type="Gene3D" id="1.10.10.60">
    <property type="entry name" value="Homeodomain-like"/>
    <property type="match status" value="2"/>
</dbReference>
<gene>
    <name evidence="9" type="ORF">L484_013487</name>
</gene>
<feature type="domain" description="HTH myb-type" evidence="8">
    <location>
        <begin position="62"/>
        <end position="116"/>
    </location>
</feature>
<keyword evidence="3" id="KW-0805">Transcription regulation</keyword>
<dbReference type="Proteomes" id="UP000030645">
    <property type="component" value="Unassembled WGS sequence"/>
</dbReference>
<keyword evidence="5" id="KW-0804">Transcription</keyword>
<dbReference type="InterPro" id="IPR017930">
    <property type="entry name" value="Myb_dom"/>
</dbReference>
<name>W9QL64_9ROSA</name>
<keyword evidence="10" id="KW-1185">Reference proteome</keyword>
<dbReference type="PROSITE" id="PS50090">
    <property type="entry name" value="MYB_LIKE"/>
    <property type="match status" value="2"/>
</dbReference>
<reference evidence="10" key="1">
    <citation type="submission" date="2013-01" db="EMBL/GenBank/DDBJ databases">
        <title>Draft Genome Sequence of a Mulberry Tree, Morus notabilis C.K. Schneid.</title>
        <authorList>
            <person name="He N."/>
            <person name="Zhao S."/>
        </authorList>
    </citation>
    <scope>NUCLEOTIDE SEQUENCE</scope>
</reference>
<dbReference type="SUPFAM" id="SSF46689">
    <property type="entry name" value="Homeodomain-like"/>
    <property type="match status" value="1"/>
</dbReference>
<dbReference type="PANTHER" id="PTHR47997:SF87">
    <property type="entry name" value="TRANSCRIPTION FACTOR MYB26"/>
    <property type="match status" value="1"/>
</dbReference>
<dbReference type="Pfam" id="PF00249">
    <property type="entry name" value="Myb_DNA-binding"/>
    <property type="match status" value="2"/>
</dbReference>
<keyword evidence="4" id="KW-0238">DNA-binding</keyword>
<keyword evidence="2" id="KW-0677">Repeat</keyword>